<dbReference type="PANTHER" id="PTHR30146">
    <property type="entry name" value="LACI-RELATED TRANSCRIPTIONAL REPRESSOR"/>
    <property type="match status" value="1"/>
</dbReference>
<evidence type="ECO:0000256" key="1">
    <source>
        <dbReference type="ARBA" id="ARBA00023015"/>
    </source>
</evidence>
<evidence type="ECO:0000259" key="4">
    <source>
        <dbReference type="PROSITE" id="PS50932"/>
    </source>
</evidence>
<dbReference type="SUPFAM" id="SSF47413">
    <property type="entry name" value="lambda repressor-like DNA-binding domains"/>
    <property type="match status" value="1"/>
</dbReference>
<gene>
    <name evidence="5" type="ORF">BJY17_003175</name>
</gene>
<dbReference type="PROSITE" id="PS50932">
    <property type="entry name" value="HTH_LACI_2"/>
    <property type="match status" value="1"/>
</dbReference>
<evidence type="ECO:0000256" key="3">
    <source>
        <dbReference type="ARBA" id="ARBA00023163"/>
    </source>
</evidence>
<dbReference type="GO" id="GO:0000976">
    <property type="term" value="F:transcription cis-regulatory region binding"/>
    <property type="evidence" value="ECO:0007669"/>
    <property type="project" value="TreeGrafter"/>
</dbReference>
<dbReference type="PANTHER" id="PTHR30146:SF138">
    <property type="entry name" value="TRANSCRIPTIONAL REGULATORY PROTEIN"/>
    <property type="match status" value="1"/>
</dbReference>
<evidence type="ECO:0000313" key="5">
    <source>
        <dbReference type="EMBL" id="NYG22428.1"/>
    </source>
</evidence>
<evidence type="ECO:0000256" key="2">
    <source>
        <dbReference type="ARBA" id="ARBA00023125"/>
    </source>
</evidence>
<dbReference type="Pfam" id="PF13377">
    <property type="entry name" value="Peripla_BP_3"/>
    <property type="match status" value="1"/>
</dbReference>
<dbReference type="SMART" id="SM00354">
    <property type="entry name" value="HTH_LACI"/>
    <property type="match status" value="1"/>
</dbReference>
<organism evidence="5 6">
    <name type="scientific">Agromyces hippuratus</name>
    <dbReference type="NCBI Taxonomy" id="286438"/>
    <lineage>
        <taxon>Bacteria</taxon>
        <taxon>Bacillati</taxon>
        <taxon>Actinomycetota</taxon>
        <taxon>Actinomycetes</taxon>
        <taxon>Micrococcales</taxon>
        <taxon>Microbacteriaceae</taxon>
        <taxon>Agromyces</taxon>
    </lineage>
</organism>
<keyword evidence="3" id="KW-0804">Transcription</keyword>
<dbReference type="AlphaFoldDB" id="A0A852WXY2"/>
<proteinExistence type="predicted"/>
<dbReference type="EMBL" id="JACCFI010000001">
    <property type="protein sequence ID" value="NYG22428.1"/>
    <property type="molecule type" value="Genomic_DNA"/>
</dbReference>
<dbReference type="CDD" id="cd01392">
    <property type="entry name" value="HTH_LacI"/>
    <property type="match status" value="1"/>
</dbReference>
<dbReference type="InterPro" id="IPR028082">
    <property type="entry name" value="Peripla_BP_I"/>
</dbReference>
<dbReference type="GO" id="GO:0003700">
    <property type="term" value="F:DNA-binding transcription factor activity"/>
    <property type="evidence" value="ECO:0007669"/>
    <property type="project" value="TreeGrafter"/>
</dbReference>
<keyword evidence="1" id="KW-0805">Transcription regulation</keyword>
<dbReference type="Gene3D" id="3.40.50.2300">
    <property type="match status" value="2"/>
</dbReference>
<protein>
    <submittedName>
        <fullName evidence="5">DNA-binding LacI/PurR family transcriptional regulator</fullName>
    </submittedName>
</protein>
<reference evidence="5 6" key="1">
    <citation type="submission" date="2020-07" db="EMBL/GenBank/DDBJ databases">
        <title>Sequencing the genomes of 1000 actinobacteria strains.</title>
        <authorList>
            <person name="Klenk H.-P."/>
        </authorList>
    </citation>
    <scope>NUCLEOTIDE SEQUENCE [LARGE SCALE GENOMIC DNA]</scope>
    <source>
        <strain evidence="5 6">DSM 8598</strain>
    </source>
</reference>
<dbReference type="CDD" id="cd06267">
    <property type="entry name" value="PBP1_LacI_sugar_binding-like"/>
    <property type="match status" value="1"/>
</dbReference>
<dbReference type="InterPro" id="IPR010982">
    <property type="entry name" value="Lambda_DNA-bd_dom_sf"/>
</dbReference>
<keyword evidence="2 5" id="KW-0238">DNA-binding</keyword>
<evidence type="ECO:0000313" key="6">
    <source>
        <dbReference type="Proteomes" id="UP000549066"/>
    </source>
</evidence>
<accession>A0A852WXY2</accession>
<dbReference type="Gene3D" id="1.10.260.40">
    <property type="entry name" value="lambda repressor-like DNA-binding domains"/>
    <property type="match status" value="1"/>
</dbReference>
<comment type="caution">
    <text evidence="5">The sequence shown here is derived from an EMBL/GenBank/DDBJ whole genome shotgun (WGS) entry which is preliminary data.</text>
</comment>
<feature type="domain" description="HTH lacI-type" evidence="4">
    <location>
        <begin position="7"/>
        <end position="61"/>
    </location>
</feature>
<name>A0A852WXY2_9MICO</name>
<dbReference type="InterPro" id="IPR000843">
    <property type="entry name" value="HTH_LacI"/>
</dbReference>
<sequence length="337" mass="34953">MVNRRTVTIRDVAERAGVATSTVSRALSRPGRVSESTRELVERVAAELDYRPSVHASALGSRRTGAIALVVADIANGYYVDVIRGTQLELGAAGYRLFLVDTEESADAERAAIAALRGATDGIVIAASRLRDAELRSTAALHPLVTINRSAEGVATVVVDTAAAAVRALEHVASLGHRRVAFVGGPAESWSGARRRHTTLEAGRRLGVDIVDVGHFTPTRASGVAAADAVLLTGATACLAYNDAIAIGMLGRLHERGVAVPGDLSVVGCDDVFGADFCSPPLTTIRVPGERAGRAAAATMLAQLRDPDAEAGAPRVLSAELVVRRSTGSVAEAARTA</sequence>
<dbReference type="RefSeq" id="WP_179552239.1">
    <property type="nucleotide sequence ID" value="NZ_JACCFI010000001.1"/>
</dbReference>
<dbReference type="InterPro" id="IPR046335">
    <property type="entry name" value="LacI/GalR-like_sensor"/>
</dbReference>
<keyword evidence="6" id="KW-1185">Reference proteome</keyword>
<dbReference type="Pfam" id="PF00356">
    <property type="entry name" value="LacI"/>
    <property type="match status" value="1"/>
</dbReference>
<dbReference type="Proteomes" id="UP000549066">
    <property type="component" value="Unassembled WGS sequence"/>
</dbReference>
<dbReference type="SUPFAM" id="SSF53822">
    <property type="entry name" value="Periplasmic binding protein-like I"/>
    <property type="match status" value="1"/>
</dbReference>